<keyword evidence="6" id="KW-0256">Endoplasmic reticulum</keyword>
<evidence type="ECO:0000256" key="10">
    <source>
        <dbReference type="ARBA" id="ARBA00024938"/>
    </source>
</evidence>
<keyword evidence="4 12" id="KW-0812">Transmembrane</keyword>
<evidence type="ECO:0000313" key="14">
    <source>
        <dbReference type="Proteomes" id="UP000663852"/>
    </source>
</evidence>
<dbReference type="AlphaFoldDB" id="A0A813SNF2"/>
<dbReference type="OrthoDB" id="10022292at2759"/>
<dbReference type="GO" id="GO:0005789">
    <property type="term" value="C:endoplasmic reticulum membrane"/>
    <property type="evidence" value="ECO:0007669"/>
    <property type="project" value="UniProtKB-SubCell"/>
</dbReference>
<comment type="function">
    <text evidence="10">Critical mediator, in cooperation with CASP4, of endoplasmic reticulum-stress induced apoptosis. Required or the activation of CASP4 following endoplasmic reticulum stress.</text>
</comment>
<accession>A0A813SNF2</accession>
<dbReference type="GO" id="GO:0005794">
    <property type="term" value="C:Golgi apparatus"/>
    <property type="evidence" value="ECO:0007669"/>
    <property type="project" value="TreeGrafter"/>
</dbReference>
<dbReference type="PANTHER" id="PTHR13448:SF0">
    <property type="entry name" value="TRANSMEMBRANE PROTEIN 214"/>
    <property type="match status" value="1"/>
</dbReference>
<evidence type="ECO:0000313" key="13">
    <source>
        <dbReference type="EMBL" id="CAF0799765.1"/>
    </source>
</evidence>
<feature type="transmembrane region" description="Helical" evidence="12">
    <location>
        <begin position="474"/>
        <end position="495"/>
    </location>
</feature>
<evidence type="ECO:0000256" key="4">
    <source>
        <dbReference type="ARBA" id="ARBA00022692"/>
    </source>
</evidence>
<comment type="similarity">
    <text evidence="2">Belongs to the TMEM214 family.</text>
</comment>
<protein>
    <submittedName>
        <fullName evidence="13">Uncharacterized protein</fullName>
    </submittedName>
</protein>
<comment type="subunit">
    <text evidence="3">Constitutively interacts with CASP4; required for the localization of procaspase 4 to the ER.</text>
</comment>
<evidence type="ECO:0000256" key="9">
    <source>
        <dbReference type="ARBA" id="ARBA00023180"/>
    </source>
</evidence>
<dbReference type="Proteomes" id="UP000663852">
    <property type="component" value="Unassembled WGS sequence"/>
</dbReference>
<dbReference type="EMBL" id="CAJNOJ010000013">
    <property type="protein sequence ID" value="CAF0799765.1"/>
    <property type="molecule type" value="Genomic_DNA"/>
</dbReference>
<feature type="compositionally biased region" description="Polar residues" evidence="11">
    <location>
        <begin position="1"/>
        <end position="12"/>
    </location>
</feature>
<keyword evidence="9" id="KW-0325">Glycoprotein</keyword>
<evidence type="ECO:0000256" key="8">
    <source>
        <dbReference type="ARBA" id="ARBA00023136"/>
    </source>
</evidence>
<sequence>MPSNDSNWTTVSGKAKTKAAPSSTKSSAAPVMPKAETKSIKLSDSAFSSMKERIPDENDENQVNVTKIPKPTATIDKASTMKPTKSTKQTSSALALKQALQNINLDELKQLYATSKDNTSVWVEKICYWFVNQFKEVTSGLSDPTFAKETNDEYPLNTLSTSVRDYLKEIFDTQSKLKAIVLCRNGILNPNADLNVIVGYQTLLQYFLRHLNERPNESFLDDVDELSTSLKRYPSDKVLRLLWAYSQLQYEHPALAVDVWFRLMFPLIENRTYNQFAVENLSHLTSRDFKNKKFLRTDEVFPVESYVKLLDFIDRPNPALTREMRSSLAKSANILSELFVSNKKNLSKNSTEYFEALFPYVSTDKQRSPKSQTAIDRMIVACCADQSIVKTWSTLHKKYPQSSLNLLSLLHTNEASIPVLSSSKDLRTIVQQLRTISNGENNDTNHNEFLRVYAKNDSVFVSKRKMRSKSRSGLIFKLLVFLSLAYVIYSNWLWLTVAADYLLEDYLKHPTAIVIKERLSDACKETKKLIATSTTAGEQYIRSSLTKMEPYIIQFGHYLQKQWTLLLKYIEGPVYDKSIELAEQIQRLSLIIFNQSVHYLNVFFDMASYYAANLASLTGIYAKQFYAVAYDKWTHFDFKQLQDKFDQLRMRVIKSV</sequence>
<evidence type="ECO:0000256" key="12">
    <source>
        <dbReference type="SAM" id="Phobius"/>
    </source>
</evidence>
<comment type="caution">
    <text evidence="13">The sequence shown here is derived from an EMBL/GenBank/DDBJ whole genome shotgun (WGS) entry which is preliminary data.</text>
</comment>
<keyword evidence="7 12" id="KW-1133">Transmembrane helix</keyword>
<dbReference type="Pfam" id="PF10151">
    <property type="entry name" value="TMEM214"/>
    <property type="match status" value="1"/>
</dbReference>
<keyword evidence="5" id="KW-0053">Apoptosis</keyword>
<evidence type="ECO:0000256" key="2">
    <source>
        <dbReference type="ARBA" id="ARBA00007984"/>
    </source>
</evidence>
<dbReference type="InterPro" id="IPR019308">
    <property type="entry name" value="TMEM214"/>
</dbReference>
<keyword evidence="8 12" id="KW-0472">Membrane</keyword>
<feature type="compositionally biased region" description="Low complexity" evidence="11">
    <location>
        <begin position="18"/>
        <end position="30"/>
    </location>
</feature>
<evidence type="ECO:0000256" key="6">
    <source>
        <dbReference type="ARBA" id="ARBA00022824"/>
    </source>
</evidence>
<evidence type="ECO:0000256" key="11">
    <source>
        <dbReference type="SAM" id="MobiDB-lite"/>
    </source>
</evidence>
<evidence type="ECO:0000256" key="1">
    <source>
        <dbReference type="ARBA" id="ARBA00004477"/>
    </source>
</evidence>
<proteinExistence type="inferred from homology"/>
<feature type="region of interest" description="Disordered" evidence="11">
    <location>
        <begin position="1"/>
        <end position="51"/>
    </location>
</feature>
<evidence type="ECO:0000256" key="5">
    <source>
        <dbReference type="ARBA" id="ARBA00022703"/>
    </source>
</evidence>
<reference evidence="13" key="1">
    <citation type="submission" date="2021-02" db="EMBL/GenBank/DDBJ databases">
        <authorList>
            <person name="Nowell W R."/>
        </authorList>
    </citation>
    <scope>NUCLEOTIDE SEQUENCE</scope>
</reference>
<name>A0A813SNF2_ADIRI</name>
<evidence type="ECO:0000256" key="7">
    <source>
        <dbReference type="ARBA" id="ARBA00022989"/>
    </source>
</evidence>
<evidence type="ECO:0000256" key="3">
    <source>
        <dbReference type="ARBA" id="ARBA00011720"/>
    </source>
</evidence>
<dbReference type="PANTHER" id="PTHR13448">
    <property type="entry name" value="TRANSMEMBRANE PROTEIN 214"/>
    <property type="match status" value="1"/>
</dbReference>
<dbReference type="GO" id="GO:0006915">
    <property type="term" value="P:apoptotic process"/>
    <property type="evidence" value="ECO:0007669"/>
    <property type="project" value="UniProtKB-KW"/>
</dbReference>
<comment type="subcellular location">
    <subcellularLocation>
        <location evidence="1">Endoplasmic reticulum membrane</location>
        <topology evidence="1">Multi-pass membrane protein</topology>
    </subcellularLocation>
</comment>
<gene>
    <name evidence="13" type="ORF">EDS130_LOCUS4786</name>
</gene>
<organism evidence="13 14">
    <name type="scientific">Adineta ricciae</name>
    <name type="common">Rotifer</name>
    <dbReference type="NCBI Taxonomy" id="249248"/>
    <lineage>
        <taxon>Eukaryota</taxon>
        <taxon>Metazoa</taxon>
        <taxon>Spiralia</taxon>
        <taxon>Gnathifera</taxon>
        <taxon>Rotifera</taxon>
        <taxon>Eurotatoria</taxon>
        <taxon>Bdelloidea</taxon>
        <taxon>Adinetida</taxon>
        <taxon>Adinetidae</taxon>
        <taxon>Adineta</taxon>
    </lineage>
</organism>